<dbReference type="AlphaFoldDB" id="A0A4Z1AXE3"/>
<dbReference type="InterPro" id="IPR003265">
    <property type="entry name" value="HhH-GPD_domain"/>
</dbReference>
<dbReference type="GO" id="GO:0006307">
    <property type="term" value="P:DNA alkylation repair"/>
    <property type="evidence" value="ECO:0007669"/>
    <property type="project" value="TreeGrafter"/>
</dbReference>
<dbReference type="OrthoDB" id="9785929at2"/>
<dbReference type="GO" id="GO:0032993">
    <property type="term" value="C:protein-DNA complex"/>
    <property type="evidence" value="ECO:0007669"/>
    <property type="project" value="TreeGrafter"/>
</dbReference>
<dbReference type="Pfam" id="PF00730">
    <property type="entry name" value="HhH-GPD"/>
    <property type="match status" value="1"/>
</dbReference>
<dbReference type="EC" id="3.2.2.21" evidence="3"/>
<dbReference type="InterPro" id="IPR011257">
    <property type="entry name" value="DNA_glycosylase"/>
</dbReference>
<keyword evidence="5" id="KW-0234">DNA repair</keyword>
<evidence type="ECO:0000256" key="5">
    <source>
        <dbReference type="ARBA" id="ARBA00023204"/>
    </source>
</evidence>
<evidence type="ECO:0000313" key="7">
    <source>
        <dbReference type="EMBL" id="TGN02810.1"/>
    </source>
</evidence>
<organism evidence="7 8">
    <name type="scientific">Leptospira dzoumogneensis</name>
    <dbReference type="NCBI Taxonomy" id="2484904"/>
    <lineage>
        <taxon>Bacteria</taxon>
        <taxon>Pseudomonadati</taxon>
        <taxon>Spirochaetota</taxon>
        <taxon>Spirochaetia</taxon>
        <taxon>Leptospirales</taxon>
        <taxon>Leptospiraceae</taxon>
        <taxon>Leptospira</taxon>
    </lineage>
</organism>
<proteinExistence type="inferred from homology"/>
<reference evidence="7" key="1">
    <citation type="journal article" date="2019" name="PLoS Negl. Trop. Dis.">
        <title>Revisiting the worldwide diversity of Leptospira species in the environment.</title>
        <authorList>
            <person name="Vincent A.T."/>
            <person name="Schiettekatte O."/>
            <person name="Bourhy P."/>
            <person name="Veyrier F.J."/>
            <person name="Picardeau M."/>
        </authorList>
    </citation>
    <scope>NUCLEOTIDE SEQUENCE [LARGE SCALE GENOMIC DNA]</scope>
    <source>
        <strain evidence="7">201601113</strain>
    </source>
</reference>
<dbReference type="CDD" id="cd00056">
    <property type="entry name" value="ENDO3c"/>
    <property type="match status" value="1"/>
</dbReference>
<keyword evidence="8" id="KW-1185">Reference proteome</keyword>
<dbReference type="GO" id="GO:0008725">
    <property type="term" value="F:DNA-3-methyladenine glycosylase activity"/>
    <property type="evidence" value="ECO:0007669"/>
    <property type="project" value="TreeGrafter"/>
</dbReference>
<evidence type="ECO:0000256" key="4">
    <source>
        <dbReference type="ARBA" id="ARBA00022763"/>
    </source>
</evidence>
<dbReference type="PANTHER" id="PTHR43003:SF5">
    <property type="entry name" value="DNA-3-METHYLADENINE GLYCOSYLASE"/>
    <property type="match status" value="1"/>
</dbReference>
<comment type="similarity">
    <text evidence="2">Belongs to the alkylbase DNA glycosidase AlkA family.</text>
</comment>
<comment type="caution">
    <text evidence="7">The sequence shown here is derived from an EMBL/GenBank/DDBJ whole genome shotgun (WGS) entry which is preliminary data.</text>
</comment>
<dbReference type="GO" id="GO:0043916">
    <property type="term" value="F:DNA-7-methylguanine glycosylase activity"/>
    <property type="evidence" value="ECO:0007669"/>
    <property type="project" value="TreeGrafter"/>
</dbReference>
<evidence type="ECO:0000256" key="2">
    <source>
        <dbReference type="ARBA" id="ARBA00010817"/>
    </source>
</evidence>
<evidence type="ECO:0000313" key="8">
    <source>
        <dbReference type="Proteomes" id="UP000297241"/>
    </source>
</evidence>
<name>A0A4Z1AXE3_9LEPT</name>
<evidence type="ECO:0000259" key="6">
    <source>
        <dbReference type="SMART" id="SM00478"/>
    </source>
</evidence>
<dbReference type="Gene3D" id="1.10.340.30">
    <property type="entry name" value="Hypothetical protein, domain 2"/>
    <property type="match status" value="1"/>
</dbReference>
<dbReference type="EMBL" id="RQHS01000005">
    <property type="protein sequence ID" value="TGN02810.1"/>
    <property type="molecule type" value="Genomic_DNA"/>
</dbReference>
<feature type="domain" description="HhH-GPD" evidence="6">
    <location>
        <begin position="51"/>
        <end position="206"/>
    </location>
</feature>
<dbReference type="GO" id="GO:0005737">
    <property type="term" value="C:cytoplasm"/>
    <property type="evidence" value="ECO:0007669"/>
    <property type="project" value="TreeGrafter"/>
</dbReference>
<dbReference type="FunFam" id="1.10.340.30:FF:000004">
    <property type="entry name" value="DNA-3-methyladenine glycosylase II"/>
    <property type="match status" value="1"/>
</dbReference>
<evidence type="ECO:0000256" key="3">
    <source>
        <dbReference type="ARBA" id="ARBA00012000"/>
    </source>
</evidence>
<dbReference type="PANTHER" id="PTHR43003">
    <property type="entry name" value="DNA-3-METHYLADENINE GLYCOSYLASE"/>
    <property type="match status" value="1"/>
</dbReference>
<dbReference type="SUPFAM" id="SSF48150">
    <property type="entry name" value="DNA-glycosylase"/>
    <property type="match status" value="1"/>
</dbReference>
<dbReference type="GO" id="GO:0032131">
    <property type="term" value="F:alkylated DNA binding"/>
    <property type="evidence" value="ECO:0007669"/>
    <property type="project" value="TreeGrafter"/>
</dbReference>
<dbReference type="RefSeq" id="WP_135755485.1">
    <property type="nucleotide sequence ID" value="NZ_RQHS01000005.1"/>
</dbReference>
<dbReference type="Gene3D" id="1.10.1670.40">
    <property type="match status" value="1"/>
</dbReference>
<evidence type="ECO:0000256" key="1">
    <source>
        <dbReference type="ARBA" id="ARBA00000086"/>
    </source>
</evidence>
<sequence>MPNSDREDRLRKAVLWLKKKDPVTQKIIQTIGPCTHKMMGNPYYVLIRSVISQQLSVKAARTMENRVKEYYGNGKQFPKPDILVKLTKPQLRKAGLSFAKIDTVKLISKAYLDGSISDRKLSKLDDQEVLELLCSIKGVGPWTAEMVLMFSLDRWDHFSYNDLILRKSIENNYGIPMNSKKEILEFTSEYSPYRTIFSWYLWRAAVGVENL</sequence>
<dbReference type="Proteomes" id="UP000297241">
    <property type="component" value="Unassembled WGS sequence"/>
</dbReference>
<dbReference type="InterPro" id="IPR051912">
    <property type="entry name" value="Alkylbase_DNA_Glycosylase/TA"/>
</dbReference>
<dbReference type="SMART" id="SM00478">
    <property type="entry name" value="ENDO3c"/>
    <property type="match status" value="1"/>
</dbReference>
<gene>
    <name evidence="7" type="ORF">EHR06_02010</name>
</gene>
<comment type="catalytic activity">
    <reaction evidence="1">
        <text>Hydrolysis of alkylated DNA, releasing 3-methyladenine, 3-methylguanine, 7-methylguanine and 7-methyladenine.</text>
        <dbReference type="EC" id="3.2.2.21"/>
    </reaction>
</comment>
<protein>
    <recommendedName>
        <fullName evidence="3">DNA-3-methyladenine glycosylase II</fullName>
        <ecNumber evidence="3">3.2.2.21</ecNumber>
    </recommendedName>
</protein>
<keyword evidence="4" id="KW-0227">DNA damage</keyword>
<accession>A0A4Z1AXE3</accession>
<dbReference type="GO" id="GO:0006285">
    <property type="term" value="P:base-excision repair, AP site formation"/>
    <property type="evidence" value="ECO:0007669"/>
    <property type="project" value="TreeGrafter"/>
</dbReference>